<keyword evidence="2" id="KW-1185">Reference proteome</keyword>
<dbReference type="Proteomes" id="UP001516400">
    <property type="component" value="Unassembled WGS sequence"/>
</dbReference>
<organism evidence="1 2">
    <name type="scientific">Cryptolaemus montrouzieri</name>
    <dbReference type="NCBI Taxonomy" id="559131"/>
    <lineage>
        <taxon>Eukaryota</taxon>
        <taxon>Metazoa</taxon>
        <taxon>Ecdysozoa</taxon>
        <taxon>Arthropoda</taxon>
        <taxon>Hexapoda</taxon>
        <taxon>Insecta</taxon>
        <taxon>Pterygota</taxon>
        <taxon>Neoptera</taxon>
        <taxon>Endopterygota</taxon>
        <taxon>Coleoptera</taxon>
        <taxon>Polyphaga</taxon>
        <taxon>Cucujiformia</taxon>
        <taxon>Coccinelloidea</taxon>
        <taxon>Coccinellidae</taxon>
        <taxon>Scymninae</taxon>
        <taxon>Scymnini</taxon>
        <taxon>Cryptolaemus</taxon>
    </lineage>
</organism>
<reference evidence="1 2" key="1">
    <citation type="journal article" date="2021" name="BMC Biol.">
        <title>Horizontally acquired antibacterial genes associated with adaptive radiation of ladybird beetles.</title>
        <authorList>
            <person name="Li H.S."/>
            <person name="Tang X.F."/>
            <person name="Huang Y.H."/>
            <person name="Xu Z.Y."/>
            <person name="Chen M.L."/>
            <person name="Du X.Y."/>
            <person name="Qiu B.Y."/>
            <person name="Chen P.T."/>
            <person name="Zhang W."/>
            <person name="Slipinski A."/>
            <person name="Escalona H.E."/>
            <person name="Waterhouse R.M."/>
            <person name="Zwick A."/>
            <person name="Pang H."/>
        </authorList>
    </citation>
    <scope>NUCLEOTIDE SEQUENCE [LARGE SCALE GENOMIC DNA]</scope>
    <source>
        <strain evidence="1">SYSU2018</strain>
    </source>
</reference>
<name>A0ABD2MQL5_9CUCU</name>
<dbReference type="EMBL" id="JABFTP020000021">
    <property type="protein sequence ID" value="KAL3268686.1"/>
    <property type="molecule type" value="Genomic_DNA"/>
</dbReference>
<proteinExistence type="predicted"/>
<evidence type="ECO:0000313" key="2">
    <source>
        <dbReference type="Proteomes" id="UP001516400"/>
    </source>
</evidence>
<dbReference type="AlphaFoldDB" id="A0ABD2MQL5"/>
<accession>A0ABD2MQL5</accession>
<feature type="non-terminal residue" evidence="1">
    <location>
        <position position="1"/>
    </location>
</feature>
<sequence>NNEDNEIGLNSAPLKDNRFSYFEYDIVVEIFNNYFVAGVESYVKDGMNTNNGTVLNPLVTYDTAAMNKMENIRLMIKDEVERI</sequence>
<evidence type="ECO:0000313" key="1">
    <source>
        <dbReference type="EMBL" id="KAL3268686.1"/>
    </source>
</evidence>
<gene>
    <name evidence="1" type="ORF">HHI36_007789</name>
</gene>
<comment type="caution">
    <text evidence="1">The sequence shown here is derived from an EMBL/GenBank/DDBJ whole genome shotgun (WGS) entry which is preliminary data.</text>
</comment>
<protein>
    <submittedName>
        <fullName evidence="1">Uncharacterized protein</fullName>
    </submittedName>
</protein>